<keyword evidence="2" id="KW-0808">Transferase</keyword>
<evidence type="ECO:0000313" key="7">
    <source>
        <dbReference type="Proteomes" id="UP000219338"/>
    </source>
</evidence>
<dbReference type="PROSITE" id="PS51683">
    <property type="entry name" value="SAM_OMT_II"/>
    <property type="match status" value="1"/>
</dbReference>
<sequence length="778" mass="86043">MTPRKAHGQAGGPTQGGTKRGPPGVGSADAQSHLRGGFADQGALQTPVSIASHVEVVGVKRPSYGKEGRLIKILTHVCEASVPEGMIYQYDVQIYVGDDDKEKTLDMSFNRSLFDKMQNSFQDVFTPHAVYDGEKIAFASHVLDLGTSDKRQFDLMMDNGPEQPPKRFIFCLTKSSIVNLEVLQHFTKGLQSYDNEVQKVLTALNVIIRMAPSLKYPSSCGWSFYMHETKSINSGLSVCQGYFQSICPTVDRLLINVNITMGIMYKDGPLIPLCLEYLGLHPNQAHQLESIMHIWSVVKQSSTMILQSQQSLMLGLLVQLSMTILWKTTDMPSQLSQLVSLIADATKFVEDTFAKTTEPNVPSLDDTAPRPLDDQISSMEMKEAVQTIEGACTQLCALVARPNRTMVNRIFGIFEPACIRVVVNFKIADHLLDKPEGLHISDLGALSGAEPQKLGRIMRLLASKHCFLGRDVFANNRLSMMLLSANGISSSADFVTDEANKAASMLTETLKDPDWGHSCSPVHAPFNFWSKYPGSLFSWYEDAGSDIAAAKGTRFGMAMKAWDDSTELWAVINAFPWDSLHKGAAVCDVGGGTGDTSMQLANVYPNLRIVLQDLPAPIELAKNEIWPKSCAAAIENGRIEFKAFDFLTESPVKDCDIYLLKNILHNWPDKECKKILQGVGNVMSADSRLLICDYIIQHANRDKTTPKVIGPKPAPEPLLPNYGAGCMTQYNIDVEMMCLCNSQERSLDHFVELGKEAGLRFVRVWDAREASIFEFCLE</sequence>
<keyword evidence="3" id="KW-0949">S-adenosyl-L-methionine</keyword>
<evidence type="ECO:0000256" key="4">
    <source>
        <dbReference type="SAM" id="MobiDB-lite"/>
    </source>
</evidence>
<dbReference type="PANTHER" id="PTHR43712:SF2">
    <property type="entry name" value="O-METHYLTRANSFERASE CICE"/>
    <property type="match status" value="1"/>
</dbReference>
<dbReference type="SUPFAM" id="SSF46785">
    <property type="entry name" value="Winged helix' DNA-binding domain"/>
    <property type="match status" value="1"/>
</dbReference>
<dbReference type="Pfam" id="PF08100">
    <property type="entry name" value="Dimerisation"/>
    <property type="match status" value="1"/>
</dbReference>
<dbReference type="Gene3D" id="3.40.50.150">
    <property type="entry name" value="Vaccinia Virus protein VP39"/>
    <property type="match status" value="1"/>
</dbReference>
<dbReference type="InterPro" id="IPR036390">
    <property type="entry name" value="WH_DNA-bd_sf"/>
</dbReference>
<dbReference type="GO" id="GO:0008171">
    <property type="term" value="F:O-methyltransferase activity"/>
    <property type="evidence" value="ECO:0007669"/>
    <property type="project" value="InterPro"/>
</dbReference>
<protein>
    <recommendedName>
        <fullName evidence="5">Argonaute linker 1 domain-containing protein</fullName>
    </recommendedName>
</protein>
<name>A0A284REA4_ARMOS</name>
<dbReference type="PANTHER" id="PTHR43712">
    <property type="entry name" value="PUTATIVE (AFU_ORTHOLOGUE AFUA_4G14580)-RELATED"/>
    <property type="match status" value="1"/>
</dbReference>
<dbReference type="InterPro" id="IPR016461">
    <property type="entry name" value="COMT-like"/>
</dbReference>
<dbReference type="InterPro" id="IPR001077">
    <property type="entry name" value="COMT_C"/>
</dbReference>
<evidence type="ECO:0000313" key="6">
    <source>
        <dbReference type="EMBL" id="SJL07058.1"/>
    </source>
</evidence>
<evidence type="ECO:0000256" key="1">
    <source>
        <dbReference type="ARBA" id="ARBA00022603"/>
    </source>
</evidence>
<dbReference type="Pfam" id="PF08699">
    <property type="entry name" value="ArgoL1"/>
    <property type="match status" value="1"/>
</dbReference>
<dbReference type="InterPro" id="IPR029063">
    <property type="entry name" value="SAM-dependent_MTases_sf"/>
</dbReference>
<proteinExistence type="predicted"/>
<accession>A0A284REA4</accession>
<gene>
    <name evidence="6" type="ORF">ARMOST_10401</name>
</gene>
<feature type="compositionally biased region" description="Gly residues" evidence="4">
    <location>
        <begin position="9"/>
        <end position="19"/>
    </location>
</feature>
<evidence type="ECO:0000256" key="3">
    <source>
        <dbReference type="ARBA" id="ARBA00022691"/>
    </source>
</evidence>
<reference evidence="7" key="1">
    <citation type="journal article" date="2017" name="Nat. Ecol. Evol.">
        <title>Genome expansion and lineage-specific genetic innovations in the forest pathogenic fungi Armillaria.</title>
        <authorList>
            <person name="Sipos G."/>
            <person name="Prasanna A.N."/>
            <person name="Walter M.C."/>
            <person name="O'Connor E."/>
            <person name="Balint B."/>
            <person name="Krizsan K."/>
            <person name="Kiss B."/>
            <person name="Hess J."/>
            <person name="Varga T."/>
            <person name="Slot J."/>
            <person name="Riley R."/>
            <person name="Boka B."/>
            <person name="Rigling D."/>
            <person name="Barry K."/>
            <person name="Lee J."/>
            <person name="Mihaltcheva S."/>
            <person name="LaButti K."/>
            <person name="Lipzen A."/>
            <person name="Waldron R."/>
            <person name="Moloney N.M."/>
            <person name="Sperisen C."/>
            <person name="Kredics L."/>
            <person name="Vagvoelgyi C."/>
            <person name="Patrignani A."/>
            <person name="Fitzpatrick D."/>
            <person name="Nagy I."/>
            <person name="Doyle S."/>
            <person name="Anderson J.B."/>
            <person name="Grigoriev I.V."/>
            <person name="Gueldener U."/>
            <person name="Muensterkoetter M."/>
            <person name="Nagy L.G."/>
        </authorList>
    </citation>
    <scope>NUCLEOTIDE SEQUENCE [LARGE SCALE GENOMIC DNA]</scope>
    <source>
        <strain evidence="7">C18/9</strain>
    </source>
</reference>
<dbReference type="InterPro" id="IPR014811">
    <property type="entry name" value="ArgoL1"/>
</dbReference>
<dbReference type="AlphaFoldDB" id="A0A284REA4"/>
<dbReference type="Pfam" id="PF00891">
    <property type="entry name" value="Methyltransf_2"/>
    <property type="match status" value="1"/>
</dbReference>
<dbReference type="EMBL" id="FUEG01000007">
    <property type="protein sequence ID" value="SJL07058.1"/>
    <property type="molecule type" value="Genomic_DNA"/>
</dbReference>
<feature type="domain" description="Argonaute linker 1" evidence="5">
    <location>
        <begin position="218"/>
        <end position="267"/>
    </location>
</feature>
<dbReference type="GO" id="GO:0032259">
    <property type="term" value="P:methylation"/>
    <property type="evidence" value="ECO:0007669"/>
    <property type="project" value="UniProtKB-KW"/>
</dbReference>
<evidence type="ECO:0000256" key="2">
    <source>
        <dbReference type="ARBA" id="ARBA00022679"/>
    </source>
</evidence>
<dbReference type="SUPFAM" id="SSF53335">
    <property type="entry name" value="S-adenosyl-L-methionine-dependent methyltransferases"/>
    <property type="match status" value="1"/>
</dbReference>
<dbReference type="InterPro" id="IPR012967">
    <property type="entry name" value="COMT_dimerisation"/>
</dbReference>
<organism evidence="6 7">
    <name type="scientific">Armillaria ostoyae</name>
    <name type="common">Armillaria root rot fungus</name>
    <dbReference type="NCBI Taxonomy" id="47428"/>
    <lineage>
        <taxon>Eukaryota</taxon>
        <taxon>Fungi</taxon>
        <taxon>Dikarya</taxon>
        <taxon>Basidiomycota</taxon>
        <taxon>Agaricomycotina</taxon>
        <taxon>Agaricomycetes</taxon>
        <taxon>Agaricomycetidae</taxon>
        <taxon>Agaricales</taxon>
        <taxon>Marasmiineae</taxon>
        <taxon>Physalacriaceae</taxon>
        <taxon>Armillaria</taxon>
    </lineage>
</organism>
<feature type="region of interest" description="Disordered" evidence="4">
    <location>
        <begin position="1"/>
        <end position="33"/>
    </location>
</feature>
<dbReference type="Proteomes" id="UP000219338">
    <property type="component" value="Unassembled WGS sequence"/>
</dbReference>
<dbReference type="SMART" id="SM01163">
    <property type="entry name" value="DUF1785"/>
    <property type="match status" value="1"/>
</dbReference>
<keyword evidence="7" id="KW-1185">Reference proteome</keyword>
<dbReference type="OrthoDB" id="1606438at2759"/>
<evidence type="ECO:0000259" key="5">
    <source>
        <dbReference type="SMART" id="SM01163"/>
    </source>
</evidence>
<dbReference type="Gene3D" id="1.10.10.10">
    <property type="entry name" value="Winged helix-like DNA-binding domain superfamily/Winged helix DNA-binding domain"/>
    <property type="match status" value="1"/>
</dbReference>
<dbReference type="InterPro" id="IPR032474">
    <property type="entry name" value="Argonaute_N"/>
</dbReference>
<dbReference type="InterPro" id="IPR036388">
    <property type="entry name" value="WH-like_DNA-bd_sf"/>
</dbReference>
<dbReference type="STRING" id="47428.A0A284REA4"/>
<keyword evidence="1" id="KW-0489">Methyltransferase</keyword>
<dbReference type="Pfam" id="PF16486">
    <property type="entry name" value="ArgoN"/>
    <property type="match status" value="1"/>
</dbReference>